<gene>
    <name evidence="2" type="ORF">PISMIDRAFT_82995</name>
</gene>
<organism evidence="2 3">
    <name type="scientific">Pisolithus microcarpus 441</name>
    <dbReference type="NCBI Taxonomy" id="765257"/>
    <lineage>
        <taxon>Eukaryota</taxon>
        <taxon>Fungi</taxon>
        <taxon>Dikarya</taxon>
        <taxon>Basidiomycota</taxon>
        <taxon>Agaricomycotina</taxon>
        <taxon>Agaricomycetes</taxon>
        <taxon>Agaricomycetidae</taxon>
        <taxon>Boletales</taxon>
        <taxon>Sclerodermatineae</taxon>
        <taxon>Pisolithaceae</taxon>
        <taxon>Pisolithus</taxon>
    </lineage>
</organism>
<feature type="non-terminal residue" evidence="2">
    <location>
        <position position="238"/>
    </location>
</feature>
<reference evidence="3" key="2">
    <citation type="submission" date="2015-01" db="EMBL/GenBank/DDBJ databases">
        <title>Evolutionary Origins and Diversification of the Mycorrhizal Mutualists.</title>
        <authorList>
            <consortium name="DOE Joint Genome Institute"/>
            <consortium name="Mycorrhizal Genomics Consortium"/>
            <person name="Kohler A."/>
            <person name="Kuo A."/>
            <person name="Nagy L.G."/>
            <person name="Floudas D."/>
            <person name="Copeland A."/>
            <person name="Barry K.W."/>
            <person name="Cichocki N."/>
            <person name="Veneault-Fourrey C."/>
            <person name="LaButti K."/>
            <person name="Lindquist E.A."/>
            <person name="Lipzen A."/>
            <person name="Lundell T."/>
            <person name="Morin E."/>
            <person name="Murat C."/>
            <person name="Riley R."/>
            <person name="Ohm R."/>
            <person name="Sun H."/>
            <person name="Tunlid A."/>
            <person name="Henrissat B."/>
            <person name="Grigoriev I.V."/>
            <person name="Hibbett D.S."/>
            <person name="Martin F."/>
        </authorList>
    </citation>
    <scope>NUCLEOTIDE SEQUENCE [LARGE SCALE GENOMIC DNA]</scope>
    <source>
        <strain evidence="3">441</strain>
    </source>
</reference>
<proteinExistence type="predicted"/>
<protein>
    <recommendedName>
        <fullName evidence="1">Heterokaryon incompatibility domain-containing protein</fullName>
    </recommendedName>
</protein>
<dbReference type="STRING" id="765257.A0A0C9XS04"/>
<dbReference type="HOGENOM" id="CLU_000288_138_0_1"/>
<sequence length="238" mass="26453">YTTLSHRWGTGEPLLRDIQGHSIYDLDGGEGLSKLQSFCALTLRHGHGWAWSDTCCIDKDSSSELQEAIGSMFAWYRNSALTIVHLADVSGTTSFTDSIWFKRGWTLQELLASPRVLFYTQDWSLYMNCTCSDHKLDAAILAELQKATGIGELQLKNFNPGVHDVRSKLQWASTRYTTRAEDVAYSLFGIFQVSLPVIYGENTPGALGRLLAEIVSRSGDVSVLDWVGEASSFHSCFP</sequence>
<evidence type="ECO:0000313" key="2">
    <source>
        <dbReference type="EMBL" id="KIK15080.1"/>
    </source>
</evidence>
<dbReference type="InterPro" id="IPR010730">
    <property type="entry name" value="HET"/>
</dbReference>
<feature type="domain" description="Heterokaryon incompatibility" evidence="1">
    <location>
        <begin position="1"/>
        <end position="90"/>
    </location>
</feature>
<accession>A0A0C9XS04</accession>
<reference evidence="2 3" key="1">
    <citation type="submission" date="2014-04" db="EMBL/GenBank/DDBJ databases">
        <authorList>
            <consortium name="DOE Joint Genome Institute"/>
            <person name="Kuo A."/>
            <person name="Kohler A."/>
            <person name="Costa M.D."/>
            <person name="Nagy L.G."/>
            <person name="Floudas D."/>
            <person name="Copeland A."/>
            <person name="Barry K.W."/>
            <person name="Cichocki N."/>
            <person name="Veneault-Fourrey C."/>
            <person name="LaButti K."/>
            <person name="Lindquist E.A."/>
            <person name="Lipzen A."/>
            <person name="Lundell T."/>
            <person name="Morin E."/>
            <person name="Murat C."/>
            <person name="Sun H."/>
            <person name="Tunlid A."/>
            <person name="Henrissat B."/>
            <person name="Grigoriev I.V."/>
            <person name="Hibbett D.S."/>
            <person name="Martin F."/>
            <person name="Nordberg H.P."/>
            <person name="Cantor M.N."/>
            <person name="Hua S.X."/>
        </authorList>
    </citation>
    <scope>NUCLEOTIDE SEQUENCE [LARGE SCALE GENOMIC DNA]</scope>
    <source>
        <strain evidence="2 3">441</strain>
    </source>
</reference>
<dbReference type="AlphaFoldDB" id="A0A0C9XS04"/>
<evidence type="ECO:0000259" key="1">
    <source>
        <dbReference type="Pfam" id="PF06985"/>
    </source>
</evidence>
<feature type="non-terminal residue" evidence="2">
    <location>
        <position position="1"/>
    </location>
</feature>
<dbReference type="PANTHER" id="PTHR10622">
    <property type="entry name" value="HET DOMAIN-CONTAINING PROTEIN"/>
    <property type="match status" value="1"/>
</dbReference>
<dbReference type="Pfam" id="PF06985">
    <property type="entry name" value="HET"/>
    <property type="match status" value="1"/>
</dbReference>
<evidence type="ECO:0000313" key="3">
    <source>
        <dbReference type="Proteomes" id="UP000054018"/>
    </source>
</evidence>
<name>A0A0C9XS04_9AGAM</name>
<keyword evidence="3" id="KW-1185">Reference proteome</keyword>
<dbReference type="PANTHER" id="PTHR10622:SF10">
    <property type="entry name" value="HET DOMAIN-CONTAINING PROTEIN"/>
    <property type="match status" value="1"/>
</dbReference>
<dbReference type="Proteomes" id="UP000054018">
    <property type="component" value="Unassembled WGS sequence"/>
</dbReference>
<dbReference type="OrthoDB" id="674604at2759"/>
<dbReference type="EMBL" id="KN833907">
    <property type="protein sequence ID" value="KIK15080.1"/>
    <property type="molecule type" value="Genomic_DNA"/>
</dbReference>